<evidence type="ECO:0000313" key="3">
    <source>
        <dbReference type="Proteomes" id="UP001391051"/>
    </source>
</evidence>
<organism evidence="2 3">
    <name type="scientific">Apiospora aurea</name>
    <dbReference type="NCBI Taxonomy" id="335848"/>
    <lineage>
        <taxon>Eukaryota</taxon>
        <taxon>Fungi</taxon>
        <taxon>Dikarya</taxon>
        <taxon>Ascomycota</taxon>
        <taxon>Pezizomycotina</taxon>
        <taxon>Sordariomycetes</taxon>
        <taxon>Xylariomycetidae</taxon>
        <taxon>Amphisphaeriales</taxon>
        <taxon>Apiosporaceae</taxon>
        <taxon>Apiospora</taxon>
    </lineage>
</organism>
<protein>
    <submittedName>
        <fullName evidence="2">Uncharacterized protein</fullName>
    </submittedName>
</protein>
<feature type="region of interest" description="Disordered" evidence="1">
    <location>
        <begin position="120"/>
        <end position="198"/>
    </location>
</feature>
<keyword evidence="3" id="KW-1185">Reference proteome</keyword>
<gene>
    <name evidence="2" type="ORF">PG986_000820</name>
</gene>
<dbReference type="EMBL" id="JAQQWE010000001">
    <property type="protein sequence ID" value="KAK7966543.1"/>
    <property type="molecule type" value="Genomic_DNA"/>
</dbReference>
<proteinExistence type="predicted"/>
<dbReference type="RefSeq" id="XP_066705935.1">
    <property type="nucleotide sequence ID" value="XM_066837042.1"/>
</dbReference>
<evidence type="ECO:0000313" key="2">
    <source>
        <dbReference type="EMBL" id="KAK7966543.1"/>
    </source>
</evidence>
<name>A0ABR1QVS3_9PEZI</name>
<reference evidence="2 3" key="1">
    <citation type="submission" date="2023-01" db="EMBL/GenBank/DDBJ databases">
        <title>Analysis of 21 Apiospora genomes using comparative genomics revels a genus with tremendous synthesis potential of carbohydrate active enzymes and secondary metabolites.</title>
        <authorList>
            <person name="Sorensen T."/>
        </authorList>
    </citation>
    <scope>NUCLEOTIDE SEQUENCE [LARGE SCALE GENOMIC DNA]</scope>
    <source>
        <strain evidence="2 3">CBS 24483</strain>
    </source>
</reference>
<feature type="compositionally biased region" description="Basic and acidic residues" evidence="1">
    <location>
        <begin position="369"/>
        <end position="392"/>
    </location>
</feature>
<feature type="compositionally biased region" description="Polar residues" evidence="1">
    <location>
        <begin position="167"/>
        <end position="195"/>
    </location>
</feature>
<evidence type="ECO:0000256" key="1">
    <source>
        <dbReference type="SAM" id="MobiDB-lite"/>
    </source>
</evidence>
<accession>A0ABR1QVS3</accession>
<comment type="caution">
    <text evidence="2">The sequence shown here is derived from an EMBL/GenBank/DDBJ whole genome shotgun (WGS) entry which is preliminary data.</text>
</comment>
<feature type="region of interest" description="Disordered" evidence="1">
    <location>
        <begin position="333"/>
        <end position="401"/>
    </location>
</feature>
<dbReference type="Proteomes" id="UP001391051">
    <property type="component" value="Unassembled WGS sequence"/>
</dbReference>
<sequence length="413" mass="45572">MSTPDQEYFNRIWQTGREWLVTKSGGHAPLITILSQVIRDNVTKLDGARTPRVDFLWSIASELWSTVCGDDQLGQRRPQKQGIAPEADMLTPEVIREVTIAKYETVDDLIDSLMKVPASKKPTASFVPPSTKPRGGLAESPWAKAGPVTTKPPATQTSVAKPPPSTPAAQTSVANPSGNPPAAQTSAAKPATQPTEDLGSDFFTLVGAKAKTPRATEPVAKYSLSSLGLPPAHPNTCLSYEVKLPRDVKVSECVVPYMATLGKLLGVKVHRSKTDRGLPKDVLDMDNEIKVRRAYDIFLRWTADMYKNKKAKDLTKFVQGVMVEDANSMLERSKTNAGTVDRGVQTQWRVAPPDEFPENSHFYSPRPGEAAEQKQRQPEQKPEQKPVEKPVENVEWPLYMVRAHSARDPLEPY</sequence>
<dbReference type="GeneID" id="92070104"/>